<organism evidence="1 2">
    <name type="scientific">Arcanobacterium phocisimile</name>
    <dbReference type="NCBI Taxonomy" id="1302235"/>
    <lineage>
        <taxon>Bacteria</taxon>
        <taxon>Bacillati</taxon>
        <taxon>Actinomycetota</taxon>
        <taxon>Actinomycetes</taxon>
        <taxon>Actinomycetales</taxon>
        <taxon>Actinomycetaceae</taxon>
        <taxon>Arcanobacterium</taxon>
    </lineage>
</organism>
<sequence>MVWETLIEGIAAHIRNNERQELFEEIDEITDAENASVSFADRIRGARGRYITITVSECNVTGVVIESGKDWLMLSSQEQIDLVKLDAISVARGLRQAAFESSRYVPTMSSVLRRLIGHTVLVNRYADAVRAELLSVGKDYVVVEPKAELISLYGYQTAHYDEQTHRELYIPFTHLATVSSATLG</sequence>
<name>A0ABX7IHD2_9ACTO</name>
<accession>A0ABX7IHD2</accession>
<dbReference type="RefSeq" id="WP_204424932.1">
    <property type="nucleotide sequence ID" value="NZ_CP070228.1"/>
</dbReference>
<dbReference type="Proteomes" id="UP000602653">
    <property type="component" value="Chromosome"/>
</dbReference>
<protein>
    <submittedName>
        <fullName evidence="1">Uncharacterized protein</fullName>
    </submittedName>
</protein>
<evidence type="ECO:0000313" key="1">
    <source>
        <dbReference type="EMBL" id="QRV02467.1"/>
    </source>
</evidence>
<evidence type="ECO:0000313" key="2">
    <source>
        <dbReference type="Proteomes" id="UP000602653"/>
    </source>
</evidence>
<gene>
    <name evidence="1" type="ORF">JTE88_01540</name>
</gene>
<reference evidence="1 2" key="1">
    <citation type="submission" date="2021-02" db="EMBL/GenBank/DDBJ databases">
        <title>Complete Genome Sequence of Arcanobacterium phocisimile strain DSM 26142T from a harbour seal.</title>
        <authorList>
            <person name="Borowiak M."/>
            <person name="Alssahen M."/>
            <person name="Malorny B."/>
            <person name="Laemmler C."/>
            <person name="Siebert U."/>
            <person name="Ploetz M."/>
            <person name="Abdulmawjood A."/>
        </authorList>
    </citation>
    <scope>NUCLEOTIDE SEQUENCE [LARGE SCALE GENOMIC DNA]</scope>
    <source>
        <strain evidence="1 2">DSM 26142</strain>
    </source>
</reference>
<dbReference type="EMBL" id="CP070228">
    <property type="protein sequence ID" value="QRV02467.1"/>
    <property type="molecule type" value="Genomic_DNA"/>
</dbReference>
<proteinExistence type="predicted"/>
<keyword evidence="2" id="KW-1185">Reference proteome</keyword>